<name>A0ABX1GX75_9FLAO</name>
<gene>
    <name evidence="6" type="ORF">HCU67_15250</name>
</gene>
<keyword evidence="7" id="KW-1185">Reference proteome</keyword>
<keyword evidence="3" id="KW-0378">Hydrolase</keyword>
<evidence type="ECO:0000313" key="7">
    <source>
        <dbReference type="Proteomes" id="UP000718451"/>
    </source>
</evidence>
<dbReference type="CDD" id="cd16146">
    <property type="entry name" value="ARS_like"/>
    <property type="match status" value="1"/>
</dbReference>
<reference evidence="6 7" key="1">
    <citation type="submission" date="2020-04" db="EMBL/GenBank/DDBJ databases">
        <authorList>
            <person name="Yoon J."/>
        </authorList>
    </citation>
    <scope>NUCLEOTIDE SEQUENCE [LARGE SCALE GENOMIC DNA]</scope>
    <source>
        <strain evidence="6 7">DJ-13</strain>
    </source>
</reference>
<dbReference type="InterPro" id="IPR024607">
    <property type="entry name" value="Sulfatase_CS"/>
</dbReference>
<evidence type="ECO:0000256" key="3">
    <source>
        <dbReference type="ARBA" id="ARBA00022801"/>
    </source>
</evidence>
<dbReference type="PROSITE" id="PS00523">
    <property type="entry name" value="SULFATASE_1"/>
    <property type="match status" value="1"/>
</dbReference>
<dbReference type="Pfam" id="PF00884">
    <property type="entry name" value="Sulfatase"/>
    <property type="match status" value="1"/>
</dbReference>
<evidence type="ECO:0000313" key="6">
    <source>
        <dbReference type="EMBL" id="NKI33312.1"/>
    </source>
</evidence>
<dbReference type="PANTHER" id="PTHR42693">
    <property type="entry name" value="ARYLSULFATASE FAMILY MEMBER"/>
    <property type="match status" value="1"/>
</dbReference>
<dbReference type="Proteomes" id="UP000718451">
    <property type="component" value="Unassembled WGS sequence"/>
</dbReference>
<dbReference type="EMBL" id="JAAWWL010000002">
    <property type="protein sequence ID" value="NKI33312.1"/>
    <property type="molecule type" value="Genomic_DNA"/>
</dbReference>
<accession>A0ABX1GX75</accession>
<comment type="similarity">
    <text evidence="1">Belongs to the sulfatase family.</text>
</comment>
<comment type="caution">
    <text evidence="6">The sequence shown here is derived from an EMBL/GenBank/DDBJ whole genome shotgun (WGS) entry which is preliminary data.</text>
</comment>
<evidence type="ECO:0000256" key="4">
    <source>
        <dbReference type="ARBA" id="ARBA00022837"/>
    </source>
</evidence>
<keyword evidence="2" id="KW-0479">Metal-binding</keyword>
<dbReference type="PANTHER" id="PTHR42693:SF53">
    <property type="entry name" value="ENDO-4-O-SULFATASE"/>
    <property type="match status" value="1"/>
</dbReference>
<evidence type="ECO:0000259" key="5">
    <source>
        <dbReference type="Pfam" id="PF00884"/>
    </source>
</evidence>
<feature type="domain" description="Sulfatase N-terminal" evidence="5">
    <location>
        <begin position="29"/>
        <end position="335"/>
    </location>
</feature>
<protein>
    <submittedName>
        <fullName evidence="6">Arylsulfatase</fullName>
    </submittedName>
</protein>
<dbReference type="InterPro" id="IPR017850">
    <property type="entry name" value="Alkaline_phosphatase_core_sf"/>
</dbReference>
<dbReference type="InterPro" id="IPR050738">
    <property type="entry name" value="Sulfatase"/>
</dbReference>
<dbReference type="InterPro" id="IPR000917">
    <property type="entry name" value="Sulfatase_N"/>
</dbReference>
<proteinExistence type="inferred from homology"/>
<dbReference type="Gene3D" id="3.40.720.10">
    <property type="entry name" value="Alkaline Phosphatase, subunit A"/>
    <property type="match status" value="1"/>
</dbReference>
<keyword evidence="4" id="KW-0106">Calcium</keyword>
<dbReference type="RefSeq" id="WP_168553446.1">
    <property type="nucleotide sequence ID" value="NZ_JAAWWL010000002.1"/>
</dbReference>
<organism evidence="6 7">
    <name type="scientific">Croceivirga thetidis</name>
    <dbReference type="NCBI Taxonomy" id="2721623"/>
    <lineage>
        <taxon>Bacteria</taxon>
        <taxon>Pseudomonadati</taxon>
        <taxon>Bacteroidota</taxon>
        <taxon>Flavobacteriia</taxon>
        <taxon>Flavobacteriales</taxon>
        <taxon>Flavobacteriaceae</taxon>
        <taxon>Croceivirga</taxon>
    </lineage>
</organism>
<dbReference type="SUPFAM" id="SSF53649">
    <property type="entry name" value="Alkaline phosphatase-like"/>
    <property type="match status" value="1"/>
</dbReference>
<sequence length="589" mass="66359">MKNTRIAILILISLCLTNCSKKKSDPARPNIIVILTDDQGWGDLSFNGNTNLNTPNIDSLGLNGVSFDNFFVQPVCSPTRAELLTGIYHSKLGVYSTSEGGERMRLGVPTIAEIFKKNGYTTAAYGKWHNGMQPPYHPNSRGFDDYYGFCSGHWGNYFDPLLEHNGKIVKGEGFLPDNLFSKAIDFVNHNKENPFFLYIPVNTPHSPMQVPDEYWKKFESKELKMKHHNEEIEDENFSRAALSMVENVDWNVGRLMNSLKDLELDSNTIVVFLSDNGPNSNRWNGGLKGKKGSTDEGGVKTSFFMQWPGKIQKGIRISEIAGAIDLLPTLTNLAQLPDDGLIIDGNDLSSLVLGSGGFVEPRTIFNHWNGKTSLRTQNYRLDNENRLFDMNNDLGQHVDISNDNKFLVDSLIEIRRAWEAQSLISEATKNPEPFTLGYKNATFTQIPARDGTPYGNIIRSNRWPNDSFFTNWTKTTDSITWPIKVLSAGIYKVEMYYTCKAEHVGSQVQLNWGNQKLSTIIKDAHDPPLKGMEHDKSPRIESYVKDFIPIVMGEIELTEGTNLLTLTSPNIINGQTIDFRLLQFEKLNP</sequence>
<dbReference type="Gene3D" id="2.60.120.260">
    <property type="entry name" value="Galactose-binding domain-like"/>
    <property type="match status" value="1"/>
</dbReference>
<evidence type="ECO:0000256" key="2">
    <source>
        <dbReference type="ARBA" id="ARBA00022723"/>
    </source>
</evidence>
<evidence type="ECO:0000256" key="1">
    <source>
        <dbReference type="ARBA" id="ARBA00008779"/>
    </source>
</evidence>